<sequence length="82" mass="9509">FSEVKPLALLPNLSNLTLHGNPIEERVYKEKKFYRNYIIHLLPGLHKLDFSGITKADRVDSATWAMFFRKKLAGKKQGDDDY</sequence>
<evidence type="ECO:0000313" key="5">
    <source>
        <dbReference type="EMBL" id="GMI36964.1"/>
    </source>
</evidence>
<feature type="non-terminal residue" evidence="5">
    <location>
        <position position="1"/>
    </location>
</feature>
<dbReference type="EMBL" id="BRYB01001950">
    <property type="protein sequence ID" value="GMI36964.1"/>
    <property type="molecule type" value="Genomic_DNA"/>
</dbReference>
<reference evidence="5 6" key="1">
    <citation type="journal article" date="2023" name="Commun. Biol.">
        <title>Genome analysis of Parmales, the sister group of diatoms, reveals the evolutionary specialization of diatoms from phago-mixotrophs to photoautotrophs.</title>
        <authorList>
            <person name="Ban H."/>
            <person name="Sato S."/>
            <person name="Yoshikawa S."/>
            <person name="Yamada K."/>
            <person name="Nakamura Y."/>
            <person name="Ichinomiya M."/>
            <person name="Sato N."/>
            <person name="Blanc-Mathieu R."/>
            <person name="Endo H."/>
            <person name="Kuwata A."/>
            <person name="Ogata H."/>
        </authorList>
    </citation>
    <scope>NUCLEOTIDE SEQUENCE [LARGE SCALE GENOMIC DNA]</scope>
</reference>
<gene>
    <name evidence="5" type="ORF">TeGR_g3891</name>
</gene>
<dbReference type="Pfam" id="PF14580">
    <property type="entry name" value="LRR_9"/>
    <property type="match status" value="1"/>
</dbReference>
<name>A0ABQ6N0V1_9STRA</name>
<dbReference type="Proteomes" id="UP001165060">
    <property type="component" value="Unassembled WGS sequence"/>
</dbReference>
<evidence type="ECO:0000313" key="6">
    <source>
        <dbReference type="Proteomes" id="UP001165060"/>
    </source>
</evidence>
<accession>A0ABQ6N0V1</accession>
<evidence type="ECO:0008006" key="7">
    <source>
        <dbReference type="Google" id="ProtNLM"/>
    </source>
</evidence>
<evidence type="ECO:0000256" key="2">
    <source>
        <dbReference type="ARBA" id="ARBA00022490"/>
    </source>
</evidence>
<proteinExistence type="predicted"/>
<organism evidence="5 6">
    <name type="scientific">Tetraparma gracilis</name>
    <dbReference type="NCBI Taxonomy" id="2962635"/>
    <lineage>
        <taxon>Eukaryota</taxon>
        <taxon>Sar</taxon>
        <taxon>Stramenopiles</taxon>
        <taxon>Ochrophyta</taxon>
        <taxon>Bolidophyceae</taxon>
        <taxon>Parmales</taxon>
        <taxon>Triparmaceae</taxon>
        <taxon>Tetraparma</taxon>
    </lineage>
</organism>
<dbReference type="PANTHER" id="PTHR46545:SF1">
    <property type="entry name" value="LEUCINE-RICH REPEAT-CONTAINING PROTEIN 51"/>
    <property type="match status" value="1"/>
</dbReference>
<keyword evidence="6" id="KW-1185">Reference proteome</keyword>
<dbReference type="Gene3D" id="3.80.10.10">
    <property type="entry name" value="Ribonuclease Inhibitor"/>
    <property type="match status" value="1"/>
</dbReference>
<dbReference type="PANTHER" id="PTHR46545">
    <property type="entry name" value="LEUCINE-RICH REPEAT-CONTAINING PROTEIN 51"/>
    <property type="match status" value="1"/>
</dbReference>
<comment type="caution">
    <text evidence="5">The sequence shown here is derived from an EMBL/GenBank/DDBJ whole genome shotgun (WGS) entry which is preliminary data.</text>
</comment>
<keyword evidence="4" id="KW-0677">Repeat</keyword>
<dbReference type="InterPro" id="IPR032675">
    <property type="entry name" value="LRR_dom_sf"/>
</dbReference>
<comment type="subcellular location">
    <subcellularLocation>
        <location evidence="1">Cytoplasm</location>
    </subcellularLocation>
</comment>
<keyword evidence="3" id="KW-0433">Leucine-rich repeat</keyword>
<evidence type="ECO:0000256" key="3">
    <source>
        <dbReference type="ARBA" id="ARBA00022614"/>
    </source>
</evidence>
<protein>
    <recommendedName>
        <fullName evidence="7">Leucine-rich melanocyte differentiation-associated protein</fullName>
    </recommendedName>
</protein>
<keyword evidence="2" id="KW-0963">Cytoplasm</keyword>
<dbReference type="SUPFAM" id="SSF52058">
    <property type="entry name" value="L domain-like"/>
    <property type="match status" value="1"/>
</dbReference>
<evidence type="ECO:0000256" key="1">
    <source>
        <dbReference type="ARBA" id="ARBA00004496"/>
    </source>
</evidence>
<evidence type="ECO:0000256" key="4">
    <source>
        <dbReference type="ARBA" id="ARBA00022737"/>
    </source>
</evidence>